<dbReference type="OrthoDB" id="431432at2759"/>
<name>A0A8I6SMX0_CIMLE</name>
<proteinExistence type="predicted"/>
<dbReference type="RefSeq" id="XP_024083846.1">
    <property type="nucleotide sequence ID" value="XM_024228078.1"/>
</dbReference>
<keyword evidence="2" id="KW-1185">Reference proteome</keyword>
<evidence type="ECO:0000313" key="2">
    <source>
        <dbReference type="Proteomes" id="UP000494040"/>
    </source>
</evidence>
<evidence type="ECO:0000313" key="1">
    <source>
        <dbReference type="EnsemblMetazoa" id="XP_024083846.1"/>
    </source>
</evidence>
<accession>A0A8I6SMX0</accession>
<organism evidence="1 2">
    <name type="scientific">Cimex lectularius</name>
    <name type="common">Bed bug</name>
    <name type="synonym">Acanthia lectularia</name>
    <dbReference type="NCBI Taxonomy" id="79782"/>
    <lineage>
        <taxon>Eukaryota</taxon>
        <taxon>Metazoa</taxon>
        <taxon>Ecdysozoa</taxon>
        <taxon>Arthropoda</taxon>
        <taxon>Hexapoda</taxon>
        <taxon>Insecta</taxon>
        <taxon>Pterygota</taxon>
        <taxon>Neoptera</taxon>
        <taxon>Paraneoptera</taxon>
        <taxon>Hemiptera</taxon>
        <taxon>Heteroptera</taxon>
        <taxon>Panheteroptera</taxon>
        <taxon>Cimicomorpha</taxon>
        <taxon>Cimicidae</taxon>
        <taxon>Cimex</taxon>
    </lineage>
</organism>
<dbReference type="EnsemblMetazoa" id="XM_024228078.1">
    <property type="protein sequence ID" value="XP_024083846.1"/>
    <property type="gene ID" value="LOC112127324"/>
</dbReference>
<reference evidence="1" key="1">
    <citation type="submission" date="2022-01" db="UniProtKB">
        <authorList>
            <consortium name="EnsemblMetazoa"/>
        </authorList>
    </citation>
    <scope>IDENTIFICATION</scope>
</reference>
<dbReference type="Proteomes" id="UP000494040">
    <property type="component" value="Unassembled WGS sequence"/>
</dbReference>
<dbReference type="AlphaFoldDB" id="A0A8I6SMX0"/>
<dbReference type="GeneID" id="112127324"/>
<sequence>MTPRKFICFKMSKENIQKKIVIKSLRKYNTMSKCALYGIVVILVFLSSMDLFVGRVVAFHQLQSYVAEGYLGIRKSADDLMEGPMKSTRRCFPSCGFLHPHLHPASMLHPRRHLFCVEWGGGENWKIICPGDVDVGAEPVGCCDVTCGTARAPSKPWDVFLLYSTRPMSLQFFPHWPYSCSFDGAAMEGMRANCYGVVVASVRMGWPSKKARMWPPTTTMCTILLPS</sequence>
<protein>
    <submittedName>
        <fullName evidence="1">Uncharacterized protein</fullName>
    </submittedName>
</protein>